<dbReference type="AlphaFoldDB" id="A0A5N6E5B8"/>
<evidence type="ECO:0000256" key="1">
    <source>
        <dbReference type="SAM" id="MobiDB-lite"/>
    </source>
</evidence>
<protein>
    <submittedName>
        <fullName evidence="2">Uncharacterized protein</fullName>
    </submittedName>
</protein>
<gene>
    <name evidence="2" type="ORF">BDV33DRAFT_210886</name>
</gene>
<proteinExistence type="predicted"/>
<name>A0A5N6E5B8_9EURO</name>
<feature type="region of interest" description="Disordered" evidence="1">
    <location>
        <begin position="73"/>
        <end position="105"/>
    </location>
</feature>
<feature type="compositionally biased region" description="Polar residues" evidence="1">
    <location>
        <begin position="80"/>
        <end position="105"/>
    </location>
</feature>
<sequence length="201" mass="21804">MAREAEQESDPERKDFSIVISNWRKMQAVPTLYIDTEEEITVSYGDNYISINNCKCICLICERAALNGWAPHVDSEEGSNKASSPAVNDEATSNDEIYSHTESASTIRNSSKLRSAVSLENFAPYVASGSDNLTPQAETSILPKTTRTASVSKETTNQSHSDGYLPVADNDVLSGLSDLIEISRSRNERGVLAGSIALSHG</sequence>
<feature type="region of interest" description="Disordered" evidence="1">
    <location>
        <begin position="144"/>
        <end position="166"/>
    </location>
</feature>
<evidence type="ECO:0000313" key="3">
    <source>
        <dbReference type="Proteomes" id="UP000326799"/>
    </source>
</evidence>
<reference evidence="2 3" key="1">
    <citation type="submission" date="2019-04" db="EMBL/GenBank/DDBJ databases">
        <title>Fungal friends and foes A comparative genomics study of 23 Aspergillus species from section Flavi.</title>
        <authorList>
            <consortium name="DOE Joint Genome Institute"/>
            <person name="Kjaerbolling I."/>
            <person name="Vesth T.C."/>
            <person name="Frisvad J.C."/>
            <person name="Nybo J.L."/>
            <person name="Theobald S."/>
            <person name="Kildgaard S."/>
            <person name="Petersen T.I."/>
            <person name="Kuo A."/>
            <person name="Sato A."/>
            <person name="Lyhne E.K."/>
            <person name="Kogle M.E."/>
            <person name="Wiebenga A."/>
            <person name="Kun R.S."/>
            <person name="Lubbers R.J."/>
            <person name="Makela M.R."/>
            <person name="Barry K."/>
            <person name="Chovatia M."/>
            <person name="Clum A."/>
            <person name="Daum C."/>
            <person name="Haridas S."/>
            <person name="He G."/>
            <person name="LaButti K."/>
            <person name="Lipzen A."/>
            <person name="Mondo S."/>
            <person name="Pangilinan J."/>
            <person name="Riley R."/>
            <person name="Salamov A."/>
            <person name="Simmons B.A."/>
            <person name="Magnuson J.K."/>
            <person name="Henrissat B."/>
            <person name="Mortensen U.H."/>
            <person name="Larsen T.O."/>
            <person name="De vries R.P."/>
            <person name="Grigoriev I.V."/>
            <person name="Machida M."/>
            <person name="Baker S.E."/>
            <person name="Andersen M.R."/>
        </authorList>
    </citation>
    <scope>NUCLEOTIDE SEQUENCE [LARGE SCALE GENOMIC DNA]</scope>
    <source>
        <strain evidence="2 3">CBS 126849</strain>
    </source>
</reference>
<dbReference type="EMBL" id="ML733901">
    <property type="protein sequence ID" value="KAB8212766.1"/>
    <property type="molecule type" value="Genomic_DNA"/>
</dbReference>
<keyword evidence="3" id="KW-1185">Reference proteome</keyword>
<feature type="compositionally biased region" description="Polar residues" evidence="1">
    <location>
        <begin position="144"/>
        <end position="161"/>
    </location>
</feature>
<accession>A0A5N6E5B8</accession>
<dbReference type="Proteomes" id="UP000326799">
    <property type="component" value="Unassembled WGS sequence"/>
</dbReference>
<evidence type="ECO:0000313" key="2">
    <source>
        <dbReference type="EMBL" id="KAB8212766.1"/>
    </source>
</evidence>
<organism evidence="2 3">
    <name type="scientific">Aspergillus novoparasiticus</name>
    <dbReference type="NCBI Taxonomy" id="986946"/>
    <lineage>
        <taxon>Eukaryota</taxon>
        <taxon>Fungi</taxon>
        <taxon>Dikarya</taxon>
        <taxon>Ascomycota</taxon>
        <taxon>Pezizomycotina</taxon>
        <taxon>Eurotiomycetes</taxon>
        <taxon>Eurotiomycetidae</taxon>
        <taxon>Eurotiales</taxon>
        <taxon>Aspergillaceae</taxon>
        <taxon>Aspergillus</taxon>
        <taxon>Aspergillus subgen. Circumdati</taxon>
    </lineage>
</organism>